<feature type="domain" description="Ubiquitin-like" evidence="1">
    <location>
        <begin position="1"/>
        <end position="76"/>
    </location>
</feature>
<dbReference type="InterPro" id="IPR029071">
    <property type="entry name" value="Ubiquitin-like_domsf"/>
</dbReference>
<organism evidence="2 3">
    <name type="scientific">Clytia hemisphaerica</name>
    <dbReference type="NCBI Taxonomy" id="252671"/>
    <lineage>
        <taxon>Eukaryota</taxon>
        <taxon>Metazoa</taxon>
        <taxon>Cnidaria</taxon>
        <taxon>Hydrozoa</taxon>
        <taxon>Hydroidolina</taxon>
        <taxon>Leptothecata</taxon>
        <taxon>Obeliida</taxon>
        <taxon>Clytiidae</taxon>
        <taxon>Clytia</taxon>
    </lineage>
</organism>
<dbReference type="InterPro" id="IPR000626">
    <property type="entry name" value="Ubiquitin-like_dom"/>
</dbReference>
<dbReference type="InterPro" id="IPR050158">
    <property type="entry name" value="Ubiquitin_ubiquitin-like"/>
</dbReference>
<proteinExistence type="predicted"/>
<protein>
    <recommendedName>
        <fullName evidence="1">Ubiquitin-like domain-containing protein</fullName>
    </recommendedName>
</protein>
<dbReference type="SMART" id="SM00213">
    <property type="entry name" value="UBQ"/>
    <property type="match status" value="1"/>
</dbReference>
<dbReference type="InterPro" id="IPR019956">
    <property type="entry name" value="Ubiquitin_dom"/>
</dbReference>
<evidence type="ECO:0000259" key="1">
    <source>
        <dbReference type="PROSITE" id="PS50053"/>
    </source>
</evidence>
<evidence type="ECO:0000313" key="3">
    <source>
        <dbReference type="Proteomes" id="UP000594262"/>
    </source>
</evidence>
<dbReference type="OrthoDB" id="419317at2759"/>
<dbReference type="PROSITE" id="PS50053">
    <property type="entry name" value="UBIQUITIN_2"/>
    <property type="match status" value="1"/>
</dbReference>
<dbReference type="AlphaFoldDB" id="A0A7M5X649"/>
<dbReference type="PRINTS" id="PR00348">
    <property type="entry name" value="UBIQUITIN"/>
</dbReference>
<dbReference type="PANTHER" id="PTHR10666">
    <property type="entry name" value="UBIQUITIN"/>
    <property type="match status" value="1"/>
</dbReference>
<sequence>MEIFIKTLTGKTIPLSVNPRNEVDDVKEMIFEKERTPVEIQRLVFAGKQLESGRTLSYYGIKDASTLHLVLRLRGMISNFSEYDISDPLIAFLMKGDVDSVEISEELLKKKMRECEGYLENSTLKFEHTGIKMLALREKRKLMGVADCVFSLQQIQGKPGSIRQDIKILLPNGSLQKITGSNTIEAKLKSHHSEPPEDLKVVLRRTAPTDGCLPWHVDGYYSRATVQYTLNDDREYKGGRLCFYTEDLGLYVPRRPAGTLSIHTKEMHGVSRLISGVRYVLFVVEPTNDLGGTTENIVDLASNNMLQSMLATMDDNI</sequence>
<dbReference type="GeneID" id="136810068"/>
<dbReference type="SUPFAM" id="SSF54236">
    <property type="entry name" value="Ubiquitin-like"/>
    <property type="match status" value="1"/>
</dbReference>
<accession>A0A7M5X649</accession>
<dbReference type="EnsemblMetazoa" id="CLYHEMT018114.1">
    <property type="protein sequence ID" value="CLYHEMP018114.1"/>
    <property type="gene ID" value="CLYHEMG018114"/>
</dbReference>
<dbReference type="Gene3D" id="3.10.20.90">
    <property type="entry name" value="Phosphatidylinositol 3-kinase Catalytic Subunit, Chain A, domain 1"/>
    <property type="match status" value="1"/>
</dbReference>
<evidence type="ECO:0000313" key="2">
    <source>
        <dbReference type="EnsemblMetazoa" id="CLYHEMP018114.1"/>
    </source>
</evidence>
<keyword evidence="3" id="KW-1185">Reference proteome</keyword>
<dbReference type="Pfam" id="PF00240">
    <property type="entry name" value="ubiquitin"/>
    <property type="match status" value="1"/>
</dbReference>
<dbReference type="Gene3D" id="2.60.120.620">
    <property type="entry name" value="q2cbj1_9rhob like domain"/>
    <property type="match status" value="1"/>
</dbReference>
<dbReference type="RefSeq" id="XP_066922737.1">
    <property type="nucleotide sequence ID" value="XM_067066636.1"/>
</dbReference>
<reference evidence="2" key="1">
    <citation type="submission" date="2021-01" db="UniProtKB">
        <authorList>
            <consortium name="EnsemblMetazoa"/>
        </authorList>
    </citation>
    <scope>IDENTIFICATION</scope>
</reference>
<dbReference type="FunFam" id="3.10.20.90:FF:000222">
    <property type="entry name" value="Polyubiquitin 5"/>
    <property type="match status" value="1"/>
</dbReference>
<dbReference type="Proteomes" id="UP000594262">
    <property type="component" value="Unplaced"/>
</dbReference>
<name>A0A7M5X649_9CNID</name>